<name>A0A0D1BUX4_MYCMD</name>
<dbReference type="OrthoDB" id="667577at2759"/>
<dbReference type="GeneID" id="23565733"/>
<evidence type="ECO:0000313" key="2">
    <source>
        <dbReference type="EMBL" id="KIS65912.1"/>
    </source>
</evidence>
<dbReference type="InterPro" id="IPR036910">
    <property type="entry name" value="HMG_box_dom_sf"/>
</dbReference>
<keyword evidence="3" id="KW-1185">Reference proteome</keyword>
<dbReference type="RefSeq" id="XP_011392381.1">
    <property type="nucleotide sequence ID" value="XM_011394079.1"/>
</dbReference>
<protein>
    <recommendedName>
        <fullName evidence="1">YABBY protein C-terminal domain-containing protein</fullName>
    </recommendedName>
</protein>
<evidence type="ECO:0000259" key="1">
    <source>
        <dbReference type="Pfam" id="PF04690"/>
    </source>
</evidence>
<organism evidence="2 3">
    <name type="scientific">Mycosarcoma maydis</name>
    <name type="common">Corn smut fungus</name>
    <name type="synonym">Ustilago maydis</name>
    <dbReference type="NCBI Taxonomy" id="5270"/>
    <lineage>
        <taxon>Eukaryota</taxon>
        <taxon>Fungi</taxon>
        <taxon>Dikarya</taxon>
        <taxon>Basidiomycota</taxon>
        <taxon>Ustilaginomycotina</taxon>
        <taxon>Ustilaginomycetes</taxon>
        <taxon>Ustilaginales</taxon>
        <taxon>Ustilaginaceae</taxon>
        <taxon>Mycosarcoma</taxon>
    </lineage>
</organism>
<evidence type="ECO:0000313" key="3">
    <source>
        <dbReference type="Proteomes" id="UP000000561"/>
    </source>
</evidence>
<dbReference type="OMA" id="MPHKERF"/>
<gene>
    <name evidence="2" type="ORF">UMAG_06001</name>
</gene>
<dbReference type="Pfam" id="PF04690">
    <property type="entry name" value="YABBY"/>
    <property type="match status" value="1"/>
</dbReference>
<dbReference type="InParanoid" id="A0A0D1BUX4"/>
<dbReference type="AlphaFoldDB" id="A0A0D1BUX4"/>
<proteinExistence type="predicted"/>
<dbReference type="eggNOG" id="ENOG502TMTK">
    <property type="taxonomic scope" value="Eukaryota"/>
</dbReference>
<dbReference type="SUPFAM" id="SSF47095">
    <property type="entry name" value="HMG-box"/>
    <property type="match status" value="1"/>
</dbReference>
<dbReference type="VEuPathDB" id="FungiDB:UMAG_06001"/>
<sequence length="61" mass="6745">MPPKKTAAAGAKKGKTSAYNKYMKEQLAKLKTEKPQLAHKERFKLAATSWAASKENPKNKA</sequence>
<dbReference type="Gene3D" id="1.10.30.10">
    <property type="entry name" value="High mobility group box domain"/>
    <property type="match status" value="1"/>
</dbReference>
<accession>A0A0D1BUX4</accession>
<dbReference type="KEGG" id="uma:UMAG_06001"/>
<dbReference type="EMBL" id="CM003160">
    <property type="protein sequence ID" value="KIS65912.1"/>
    <property type="molecule type" value="Genomic_DNA"/>
</dbReference>
<reference evidence="2 3" key="1">
    <citation type="journal article" date="2006" name="Nature">
        <title>Insights from the genome of the biotrophic fungal plant pathogen Ustilago maydis.</title>
        <authorList>
            <person name="Kamper J."/>
            <person name="Kahmann R."/>
            <person name="Bolker M."/>
            <person name="Ma L.J."/>
            <person name="Brefort T."/>
            <person name="Saville B.J."/>
            <person name="Banuett F."/>
            <person name="Kronstad J.W."/>
            <person name="Gold S.E."/>
            <person name="Muller O."/>
            <person name="Perlin M.H."/>
            <person name="Wosten H.A."/>
            <person name="de Vries R."/>
            <person name="Ruiz-Herrera J."/>
            <person name="Reynaga-Pena C.G."/>
            <person name="Snetselaar K."/>
            <person name="McCann M."/>
            <person name="Perez-Martin J."/>
            <person name="Feldbrugge M."/>
            <person name="Basse C.W."/>
            <person name="Steinberg G."/>
            <person name="Ibeas J.I."/>
            <person name="Holloman W."/>
            <person name="Guzman P."/>
            <person name="Farman M."/>
            <person name="Stajich J.E."/>
            <person name="Sentandreu R."/>
            <person name="Gonzalez-Prieto J.M."/>
            <person name="Kennell J.C."/>
            <person name="Molina L."/>
            <person name="Schirawski J."/>
            <person name="Mendoza-Mendoza A."/>
            <person name="Greilinger D."/>
            <person name="Munch K."/>
            <person name="Rossel N."/>
            <person name="Scherer M."/>
            <person name="Vranes M."/>
            <person name="Ladendorf O."/>
            <person name="Vincon V."/>
            <person name="Fuchs U."/>
            <person name="Sandrock B."/>
            <person name="Meng S."/>
            <person name="Ho E.C."/>
            <person name="Cahill M.J."/>
            <person name="Boyce K.J."/>
            <person name="Klose J."/>
            <person name="Klosterman S.J."/>
            <person name="Deelstra H.J."/>
            <person name="Ortiz-Castellanos L."/>
            <person name="Li W."/>
            <person name="Sanchez-Alonso P."/>
            <person name="Schreier P.H."/>
            <person name="Hauser-Hahn I."/>
            <person name="Vaupel M."/>
            <person name="Koopmann E."/>
            <person name="Friedrich G."/>
            <person name="Voss H."/>
            <person name="Schluter T."/>
            <person name="Margolis J."/>
            <person name="Platt D."/>
            <person name="Swimmer C."/>
            <person name="Gnirke A."/>
            <person name="Chen F."/>
            <person name="Vysotskaia V."/>
            <person name="Mannhaupt G."/>
            <person name="Guldener U."/>
            <person name="Munsterkotter M."/>
            <person name="Haase D."/>
            <person name="Oesterheld M."/>
            <person name="Mewes H.W."/>
            <person name="Mauceli E.W."/>
            <person name="DeCaprio D."/>
            <person name="Wade C.M."/>
            <person name="Butler J."/>
            <person name="Young S."/>
            <person name="Jaffe D.B."/>
            <person name="Calvo S."/>
            <person name="Nusbaum C."/>
            <person name="Galagan J."/>
            <person name="Birren B.W."/>
        </authorList>
    </citation>
    <scope>NUCLEOTIDE SEQUENCE [LARGE SCALE GENOMIC DNA]</scope>
    <source>
        <strain evidence="3">DSM 14603 / FGSC 9021 / UM521</strain>
    </source>
</reference>
<dbReference type="InterPro" id="IPR056775">
    <property type="entry name" value="YABBY_C"/>
</dbReference>
<dbReference type="Proteomes" id="UP000000561">
    <property type="component" value="Chromosome 21"/>
</dbReference>
<feature type="domain" description="YABBY protein C-terminal" evidence="1">
    <location>
        <begin position="15"/>
        <end position="54"/>
    </location>
</feature>